<dbReference type="RefSeq" id="WP_378115861.1">
    <property type="nucleotide sequence ID" value="NZ_JBHRTF010000002.1"/>
</dbReference>
<gene>
    <name evidence="3" type="ORF">ACFODX_02865</name>
</gene>
<evidence type="ECO:0000313" key="3">
    <source>
        <dbReference type="EMBL" id="MFC3114481.1"/>
    </source>
</evidence>
<sequence>MAQLKSLLLTAVVAALGGAYAQHLFTPLERTVATDTKAAALDNSAANSADNCSQVAYAAERINAQLQKELADLQAKHQQLLTQTSTQTSAKPQAIAANQSEAQQQLQQQLRELEMEKQLRKANDFTTWLQKSQEADPEFNLNDTLAQRFAKEQRDPQWADAQENQYRNLFSDTPELAGFALTNSQCKTRQCELSVSINNLEQSDQLIEKINRVMVSNNQSATIMVAVDPHTGTTRLYISEEPSGFEFN</sequence>
<keyword evidence="1" id="KW-0175">Coiled coil</keyword>
<evidence type="ECO:0000256" key="2">
    <source>
        <dbReference type="SAM" id="SignalP"/>
    </source>
</evidence>
<proteinExistence type="predicted"/>
<protein>
    <submittedName>
        <fullName evidence="3">Uncharacterized protein</fullName>
    </submittedName>
</protein>
<evidence type="ECO:0000313" key="4">
    <source>
        <dbReference type="Proteomes" id="UP001595555"/>
    </source>
</evidence>
<organism evidence="3 4">
    <name type="scientific">Cellvibrio fontiphilus</name>
    <dbReference type="NCBI Taxonomy" id="1815559"/>
    <lineage>
        <taxon>Bacteria</taxon>
        <taxon>Pseudomonadati</taxon>
        <taxon>Pseudomonadota</taxon>
        <taxon>Gammaproteobacteria</taxon>
        <taxon>Cellvibrionales</taxon>
        <taxon>Cellvibrionaceae</taxon>
        <taxon>Cellvibrio</taxon>
    </lineage>
</organism>
<feature type="chain" id="PRO_5047341818" evidence="2">
    <location>
        <begin position="22"/>
        <end position="248"/>
    </location>
</feature>
<keyword evidence="4" id="KW-1185">Reference proteome</keyword>
<feature type="signal peptide" evidence="2">
    <location>
        <begin position="1"/>
        <end position="21"/>
    </location>
</feature>
<feature type="coiled-coil region" evidence="1">
    <location>
        <begin position="56"/>
        <end position="123"/>
    </location>
</feature>
<dbReference type="EMBL" id="JBHRTF010000002">
    <property type="protein sequence ID" value="MFC3114481.1"/>
    <property type="molecule type" value="Genomic_DNA"/>
</dbReference>
<reference evidence="4" key="1">
    <citation type="journal article" date="2019" name="Int. J. Syst. Evol. Microbiol.">
        <title>The Global Catalogue of Microorganisms (GCM) 10K type strain sequencing project: providing services to taxonomists for standard genome sequencing and annotation.</title>
        <authorList>
            <consortium name="The Broad Institute Genomics Platform"/>
            <consortium name="The Broad Institute Genome Sequencing Center for Infectious Disease"/>
            <person name="Wu L."/>
            <person name="Ma J."/>
        </authorList>
    </citation>
    <scope>NUCLEOTIDE SEQUENCE [LARGE SCALE GENOMIC DNA]</scope>
    <source>
        <strain evidence="4">KCTC 52237</strain>
    </source>
</reference>
<name>A0ABV7FAA1_9GAMM</name>
<keyword evidence="2" id="KW-0732">Signal</keyword>
<accession>A0ABV7FAA1</accession>
<evidence type="ECO:0000256" key="1">
    <source>
        <dbReference type="SAM" id="Coils"/>
    </source>
</evidence>
<comment type="caution">
    <text evidence="3">The sequence shown here is derived from an EMBL/GenBank/DDBJ whole genome shotgun (WGS) entry which is preliminary data.</text>
</comment>
<dbReference type="Proteomes" id="UP001595555">
    <property type="component" value="Unassembled WGS sequence"/>
</dbReference>